<feature type="transmembrane region" description="Helical" evidence="1">
    <location>
        <begin position="46"/>
        <end position="64"/>
    </location>
</feature>
<dbReference type="OrthoDB" id="5910042at2759"/>
<protein>
    <submittedName>
        <fullName evidence="4">HCO3_cotransp domain-containing protein</fullName>
    </submittedName>
</protein>
<dbReference type="EMBL" id="UZAH01042739">
    <property type="protein sequence ID" value="VDP62292.1"/>
    <property type="molecule type" value="Genomic_DNA"/>
</dbReference>
<dbReference type="Proteomes" id="UP000050761">
    <property type="component" value="Unassembled WGS sequence"/>
</dbReference>
<keyword evidence="3" id="KW-1185">Reference proteome</keyword>
<evidence type="ECO:0000256" key="1">
    <source>
        <dbReference type="SAM" id="Phobius"/>
    </source>
</evidence>
<feature type="transmembrane region" description="Helical" evidence="1">
    <location>
        <begin position="103"/>
        <end position="121"/>
    </location>
</feature>
<reference evidence="2 3" key="1">
    <citation type="submission" date="2018-11" db="EMBL/GenBank/DDBJ databases">
        <authorList>
            <consortium name="Pathogen Informatics"/>
        </authorList>
    </citation>
    <scope>NUCLEOTIDE SEQUENCE [LARGE SCALE GENOMIC DNA]</scope>
</reference>
<reference evidence="4" key="2">
    <citation type="submission" date="2019-09" db="UniProtKB">
        <authorList>
            <consortium name="WormBaseParasite"/>
        </authorList>
    </citation>
    <scope>IDENTIFICATION</scope>
</reference>
<evidence type="ECO:0000313" key="2">
    <source>
        <dbReference type="EMBL" id="VDP62292.1"/>
    </source>
</evidence>
<accession>A0A183GX38</accession>
<dbReference type="AlphaFoldDB" id="A0A183GX38"/>
<accession>A0A3P8EDZ8</accession>
<evidence type="ECO:0000313" key="4">
    <source>
        <dbReference type="WBParaSite" id="HPBE_0002725801-mRNA-1"/>
    </source>
</evidence>
<gene>
    <name evidence="2" type="ORF">HPBE_LOCUS27257</name>
</gene>
<evidence type="ECO:0000313" key="3">
    <source>
        <dbReference type="Proteomes" id="UP000050761"/>
    </source>
</evidence>
<dbReference type="WBParaSite" id="HPBE_0002725801-mRNA-1">
    <property type="protein sequence ID" value="HPBE_0002725801-mRNA-1"/>
    <property type="gene ID" value="HPBE_0002725801"/>
</dbReference>
<keyword evidence="1" id="KW-0472">Membrane</keyword>
<proteinExistence type="predicted"/>
<organism evidence="3 4">
    <name type="scientific">Heligmosomoides polygyrus</name>
    <name type="common">Parasitic roundworm</name>
    <dbReference type="NCBI Taxonomy" id="6339"/>
    <lineage>
        <taxon>Eukaryota</taxon>
        <taxon>Metazoa</taxon>
        <taxon>Ecdysozoa</taxon>
        <taxon>Nematoda</taxon>
        <taxon>Chromadorea</taxon>
        <taxon>Rhabditida</taxon>
        <taxon>Rhabditina</taxon>
        <taxon>Rhabditomorpha</taxon>
        <taxon>Strongyloidea</taxon>
        <taxon>Heligmosomidae</taxon>
        <taxon>Heligmosomoides</taxon>
    </lineage>
</organism>
<keyword evidence="1" id="KW-1133">Transmembrane helix</keyword>
<keyword evidence="1" id="KW-0812">Transmembrane</keyword>
<sequence>MSPGLRYGATAVMMTSGVLIAFVIEYDMVASKWSCLGRFTKAAIDMWFPITLYHTIAGLAATGFSRRGLFVRRYVPQYQQELEEHLKDEPPHRKDEIEKCHRNLGFTAILPWALFGTWLFLAMSSDTVADPGLNFLAVASALVYCCLDVGQFVVTTPTQPDVAGDEVPARLAGADHGSGLDVDPKRGAGKGYLPKLIREQMKDQWSRAYKDLRKKHRRKTKAQIIDVRTHF</sequence>
<name>A0A183GX38_HELPZ</name>
<feature type="transmembrane region" description="Helical" evidence="1">
    <location>
        <begin position="7"/>
        <end position="26"/>
    </location>
</feature>
<feature type="transmembrane region" description="Helical" evidence="1">
    <location>
        <begin position="133"/>
        <end position="154"/>
    </location>
</feature>